<name>A0A4Y2J1K4_ARAVE</name>
<sequence>MMSTFRNSLAISQKFLLIHDPTASTTSGRKEKAFLSFEMPRLDAHKFFRSFISVSALKFLSLDQKDITIRLIVNVTGIALMSEEKKGHTKSQISRVKEERNLFFPERPKDHSSALVMFLRKYYYPSTKSRTFREDNSSLSALGIRGLI</sequence>
<protein>
    <submittedName>
        <fullName evidence="1">Uncharacterized protein</fullName>
    </submittedName>
</protein>
<organism evidence="1 2">
    <name type="scientific">Araneus ventricosus</name>
    <name type="common">Orbweaver spider</name>
    <name type="synonym">Epeira ventricosa</name>
    <dbReference type="NCBI Taxonomy" id="182803"/>
    <lineage>
        <taxon>Eukaryota</taxon>
        <taxon>Metazoa</taxon>
        <taxon>Ecdysozoa</taxon>
        <taxon>Arthropoda</taxon>
        <taxon>Chelicerata</taxon>
        <taxon>Arachnida</taxon>
        <taxon>Araneae</taxon>
        <taxon>Araneomorphae</taxon>
        <taxon>Entelegynae</taxon>
        <taxon>Araneoidea</taxon>
        <taxon>Araneidae</taxon>
        <taxon>Araneus</taxon>
    </lineage>
</organism>
<comment type="caution">
    <text evidence="1">The sequence shown here is derived from an EMBL/GenBank/DDBJ whole genome shotgun (WGS) entry which is preliminary data.</text>
</comment>
<dbReference type="Proteomes" id="UP000499080">
    <property type="component" value="Unassembled WGS sequence"/>
</dbReference>
<dbReference type="EMBL" id="BGPR01003109">
    <property type="protein sequence ID" value="GBM83790.1"/>
    <property type="molecule type" value="Genomic_DNA"/>
</dbReference>
<keyword evidence="2" id="KW-1185">Reference proteome</keyword>
<reference evidence="1 2" key="1">
    <citation type="journal article" date="2019" name="Sci. Rep.">
        <title>Orb-weaving spider Araneus ventricosus genome elucidates the spidroin gene catalogue.</title>
        <authorList>
            <person name="Kono N."/>
            <person name="Nakamura H."/>
            <person name="Ohtoshi R."/>
            <person name="Moran D.A.P."/>
            <person name="Shinohara A."/>
            <person name="Yoshida Y."/>
            <person name="Fujiwara M."/>
            <person name="Mori M."/>
            <person name="Tomita M."/>
            <person name="Arakawa K."/>
        </authorList>
    </citation>
    <scope>NUCLEOTIDE SEQUENCE [LARGE SCALE GENOMIC DNA]</scope>
</reference>
<dbReference type="AlphaFoldDB" id="A0A4Y2J1K4"/>
<evidence type="ECO:0000313" key="1">
    <source>
        <dbReference type="EMBL" id="GBM83790.1"/>
    </source>
</evidence>
<evidence type="ECO:0000313" key="2">
    <source>
        <dbReference type="Proteomes" id="UP000499080"/>
    </source>
</evidence>
<proteinExistence type="predicted"/>
<gene>
    <name evidence="1" type="ORF">AVEN_248266_1</name>
</gene>
<accession>A0A4Y2J1K4</accession>